<keyword evidence="1" id="KW-1133">Transmembrane helix</keyword>
<accession>A8ZW72</accession>
<dbReference type="InterPro" id="IPR012675">
    <property type="entry name" value="Beta-grasp_dom_sf"/>
</dbReference>
<dbReference type="KEGG" id="dol:Dole_2502"/>
<gene>
    <name evidence="2" type="ordered locus">Dole_2502</name>
</gene>
<name>A8ZW72_DESOH</name>
<dbReference type="AlphaFoldDB" id="A8ZW72"/>
<evidence type="ECO:0000313" key="2">
    <source>
        <dbReference type="EMBL" id="ABW68306.1"/>
    </source>
</evidence>
<protein>
    <submittedName>
        <fullName evidence="2">ThiamineS protein</fullName>
    </submittedName>
</protein>
<keyword evidence="3" id="KW-1185">Reference proteome</keyword>
<dbReference type="InterPro" id="IPR003749">
    <property type="entry name" value="ThiS/MoaD-like"/>
</dbReference>
<keyword evidence="1" id="KW-0472">Membrane</keyword>
<dbReference type="EMBL" id="CP000859">
    <property type="protein sequence ID" value="ABW68306.1"/>
    <property type="molecule type" value="Genomic_DNA"/>
</dbReference>
<keyword evidence="1" id="KW-0812">Transmembrane</keyword>
<proteinExistence type="predicted"/>
<dbReference type="SUPFAM" id="SSF54285">
    <property type="entry name" value="MoaD/ThiS"/>
    <property type="match status" value="1"/>
</dbReference>
<evidence type="ECO:0000313" key="3">
    <source>
        <dbReference type="Proteomes" id="UP000008561"/>
    </source>
</evidence>
<dbReference type="Proteomes" id="UP000008561">
    <property type="component" value="Chromosome"/>
</dbReference>
<dbReference type="Pfam" id="PF02597">
    <property type="entry name" value="ThiS"/>
    <property type="match status" value="1"/>
</dbReference>
<evidence type="ECO:0000256" key="1">
    <source>
        <dbReference type="SAM" id="Phobius"/>
    </source>
</evidence>
<dbReference type="eggNOG" id="COG2104">
    <property type="taxonomic scope" value="Bacteria"/>
</dbReference>
<organism evidence="2 3">
    <name type="scientific">Desulfosudis oleivorans (strain DSM 6200 / JCM 39069 / Hxd3)</name>
    <name type="common">Desulfococcus oleovorans</name>
    <dbReference type="NCBI Taxonomy" id="96561"/>
    <lineage>
        <taxon>Bacteria</taxon>
        <taxon>Pseudomonadati</taxon>
        <taxon>Thermodesulfobacteriota</taxon>
        <taxon>Desulfobacteria</taxon>
        <taxon>Desulfobacterales</taxon>
        <taxon>Desulfosudaceae</taxon>
        <taxon>Desulfosudis</taxon>
    </lineage>
</organism>
<dbReference type="STRING" id="96561.Dole_2502"/>
<sequence length="109" mass="12018">MPCPSCLMSGFIMGAILFNAFSFLQKKLREKNIPYSNVTIPFQEGQRISDILEIMEIHPDEIEGVFVNGKIAPKETPLSDGDRIGAFPPGTPGPYRLLLGIVTKGDHED</sequence>
<feature type="transmembrane region" description="Helical" evidence="1">
    <location>
        <begin position="6"/>
        <end position="24"/>
    </location>
</feature>
<dbReference type="HOGENOM" id="CLU_114601_5_1_7"/>
<dbReference type="Gene3D" id="3.10.20.30">
    <property type="match status" value="1"/>
</dbReference>
<dbReference type="InterPro" id="IPR016155">
    <property type="entry name" value="Mopterin_synth/thiamin_S_b"/>
</dbReference>
<reference evidence="2 3" key="1">
    <citation type="submission" date="2007-10" db="EMBL/GenBank/DDBJ databases">
        <title>Complete sequence of Desulfococcus oleovorans Hxd3.</title>
        <authorList>
            <consortium name="US DOE Joint Genome Institute"/>
            <person name="Copeland A."/>
            <person name="Lucas S."/>
            <person name="Lapidus A."/>
            <person name="Barry K."/>
            <person name="Glavina del Rio T."/>
            <person name="Dalin E."/>
            <person name="Tice H."/>
            <person name="Pitluck S."/>
            <person name="Kiss H."/>
            <person name="Brettin T."/>
            <person name="Bruce D."/>
            <person name="Detter J.C."/>
            <person name="Han C."/>
            <person name="Schmutz J."/>
            <person name="Larimer F."/>
            <person name="Land M."/>
            <person name="Hauser L."/>
            <person name="Kyrpides N."/>
            <person name="Kim E."/>
            <person name="Wawrik B."/>
            <person name="Richardson P."/>
        </authorList>
    </citation>
    <scope>NUCLEOTIDE SEQUENCE [LARGE SCALE GENOMIC DNA]</scope>
    <source>
        <strain evidence="3">DSM 6200 / JCM 39069 / Hxd3</strain>
    </source>
</reference>